<sequence>VKGIGKQPCLKSVKLCLSHVPNLVRYGSKPQREIDAHPETLDEILQAARSFENAAAYPPHQTFIGNLTPEDLEGIARPWHSKPLVDASPMGPDGLIVEEGPLLCLTAATDSFNLLRLDPQYIGRHREVLSS</sequence>
<reference evidence="1" key="1">
    <citation type="submission" date="2018-05" db="EMBL/GenBank/DDBJ databases">
        <authorList>
            <person name="Lanie J.A."/>
            <person name="Ng W.-L."/>
            <person name="Kazmierczak K.M."/>
            <person name="Andrzejewski T.M."/>
            <person name="Davidsen T.M."/>
            <person name="Wayne K.J."/>
            <person name="Tettelin H."/>
            <person name="Glass J.I."/>
            <person name="Rusch D."/>
            <person name="Podicherti R."/>
            <person name="Tsui H.-C.T."/>
            <person name="Winkler M.E."/>
        </authorList>
    </citation>
    <scope>NUCLEOTIDE SEQUENCE</scope>
</reference>
<dbReference type="EMBL" id="UINC01017842">
    <property type="protein sequence ID" value="SVA74421.1"/>
    <property type="molecule type" value="Genomic_DNA"/>
</dbReference>
<feature type="non-terminal residue" evidence="1">
    <location>
        <position position="1"/>
    </location>
</feature>
<gene>
    <name evidence="1" type="ORF">METZ01_LOCUS127275</name>
</gene>
<feature type="non-terminal residue" evidence="1">
    <location>
        <position position="131"/>
    </location>
</feature>
<proteinExistence type="predicted"/>
<protein>
    <submittedName>
        <fullName evidence="1">Uncharacterized protein</fullName>
    </submittedName>
</protein>
<organism evidence="1">
    <name type="scientific">marine metagenome</name>
    <dbReference type="NCBI Taxonomy" id="408172"/>
    <lineage>
        <taxon>unclassified sequences</taxon>
        <taxon>metagenomes</taxon>
        <taxon>ecological metagenomes</taxon>
    </lineage>
</organism>
<accession>A0A381YCW5</accession>
<name>A0A381YCW5_9ZZZZ</name>
<evidence type="ECO:0000313" key="1">
    <source>
        <dbReference type="EMBL" id="SVA74421.1"/>
    </source>
</evidence>
<dbReference type="AlphaFoldDB" id="A0A381YCW5"/>